<dbReference type="RefSeq" id="XP_007912972.1">
    <property type="nucleotide sequence ID" value="XM_007914781.1"/>
</dbReference>
<organism evidence="1 2">
    <name type="scientific">Phaeoacremonium minimum (strain UCR-PA7)</name>
    <name type="common">Esca disease fungus</name>
    <name type="synonym">Togninia minima</name>
    <dbReference type="NCBI Taxonomy" id="1286976"/>
    <lineage>
        <taxon>Eukaryota</taxon>
        <taxon>Fungi</taxon>
        <taxon>Dikarya</taxon>
        <taxon>Ascomycota</taxon>
        <taxon>Pezizomycotina</taxon>
        <taxon>Sordariomycetes</taxon>
        <taxon>Sordariomycetidae</taxon>
        <taxon>Togniniales</taxon>
        <taxon>Togniniaceae</taxon>
        <taxon>Phaeoacremonium</taxon>
    </lineage>
</organism>
<dbReference type="HOGENOM" id="CLU_576438_0_0_1"/>
<evidence type="ECO:0000313" key="2">
    <source>
        <dbReference type="Proteomes" id="UP000014074"/>
    </source>
</evidence>
<evidence type="ECO:0000313" key="1">
    <source>
        <dbReference type="EMBL" id="EOO02292.1"/>
    </source>
</evidence>
<dbReference type="EMBL" id="KB932927">
    <property type="protein sequence ID" value="EOO02292.1"/>
    <property type="molecule type" value="Genomic_DNA"/>
</dbReference>
<dbReference type="AlphaFoldDB" id="R8BSF2"/>
<proteinExistence type="predicted"/>
<gene>
    <name evidence="1" type="ORF">UCRPA7_2209</name>
</gene>
<dbReference type="GeneID" id="19322434"/>
<reference evidence="2" key="1">
    <citation type="journal article" date="2013" name="Genome Announc.">
        <title>Draft genome sequence of the ascomycete Phaeoacremonium aleophilum strain UCR-PA7, a causal agent of the esca disease complex in grapevines.</title>
        <authorList>
            <person name="Blanco-Ulate B."/>
            <person name="Rolshausen P."/>
            <person name="Cantu D."/>
        </authorList>
    </citation>
    <scope>NUCLEOTIDE SEQUENCE [LARGE SCALE GENOMIC DNA]</scope>
    <source>
        <strain evidence="2">UCR-PA7</strain>
    </source>
</reference>
<dbReference type="PANTHER" id="PTHR14187">
    <property type="entry name" value="ALPHA KINASE/ELONGATION FACTOR 2 KINASE"/>
    <property type="match status" value="1"/>
</dbReference>
<accession>R8BSF2</accession>
<dbReference type="CDD" id="cd10170">
    <property type="entry name" value="ASKHA_NBD_HSP70"/>
    <property type="match status" value="1"/>
</dbReference>
<dbReference type="eggNOG" id="KOG0101">
    <property type="taxonomic scope" value="Eukaryota"/>
</dbReference>
<sequence length="474" mass="53156">MEGVMSQDELVIALDIGTTYSKVAFARHSKASPSTCSFKRSSDTNTCGTSDVVPTVLFYNNQNTPVGWGFDEVVGATELRFFKYSMLYEDDWHPDASSWSVLIDSVKARKQLRMKTVDVLVDYINKLWSVCEVQVRRTTGYVYDECALKVIMTFPKGWPQDQFQRAFDKSVLSSLASNPTLILLTEAEAAMAAILSAYGRSKTCGVDIQVDDQIMVADLGGLTADMVGGVITSKDATLEFKPITESESVFCGATFATDSFVKLLEDKAKMFLSDTATLDSKFWKDAVRGWEKEIMPLFVPQSQITWDFRLPPAAIQAMTPRAFQTYPLWVEKRALQLYSQEVSSILDSAVKKIVDKVHAHIEKVRSRTGKNPKGEYMVDGLMKRIALPWGLIESTYTKANNDGTIRLNICRIADLVQVIRILKWRPTRRVTRNDTVALEMCLRDGGNRAEWAFWHNGVRQSGAAFVEEEEVGTS</sequence>
<name>R8BSF2_PHAM7</name>
<protein>
    <submittedName>
        <fullName evidence="1">Putative hsp70 protein</fullName>
    </submittedName>
</protein>
<keyword evidence="2" id="KW-1185">Reference proteome</keyword>
<dbReference type="KEGG" id="tmn:UCRPA7_2209"/>
<dbReference type="SUPFAM" id="SSF53067">
    <property type="entry name" value="Actin-like ATPase domain"/>
    <property type="match status" value="1"/>
</dbReference>
<dbReference type="InterPro" id="IPR043129">
    <property type="entry name" value="ATPase_NBD"/>
</dbReference>
<dbReference type="Proteomes" id="UP000014074">
    <property type="component" value="Unassembled WGS sequence"/>
</dbReference>
<dbReference type="OrthoDB" id="2963168at2759"/>
<dbReference type="PANTHER" id="PTHR14187:SF5">
    <property type="entry name" value="HEAT SHOCK 70 KDA PROTEIN 12A"/>
    <property type="match status" value="1"/>
</dbReference>
<dbReference type="Gene3D" id="3.30.420.40">
    <property type="match status" value="1"/>
</dbReference>